<organism evidence="1 2">
    <name type="scientific">Bradymonas sediminis</name>
    <dbReference type="NCBI Taxonomy" id="1548548"/>
    <lineage>
        <taxon>Bacteria</taxon>
        <taxon>Deltaproteobacteria</taxon>
        <taxon>Bradymonadales</taxon>
        <taxon>Bradymonadaceae</taxon>
        <taxon>Bradymonas</taxon>
    </lineage>
</organism>
<dbReference type="Proteomes" id="UP000249799">
    <property type="component" value="Chromosome"/>
</dbReference>
<protein>
    <submittedName>
        <fullName evidence="1">Uncharacterized protein</fullName>
    </submittedName>
</protein>
<evidence type="ECO:0000313" key="1">
    <source>
        <dbReference type="EMBL" id="AWV88268.1"/>
    </source>
</evidence>
<reference evidence="1 2" key="1">
    <citation type="submission" date="2018-06" db="EMBL/GenBank/DDBJ databases">
        <title>Lujinxingia sediminis gen. nov. sp. nov., a new facultative anaerobic member of the class Deltaproteobacteria, and proposal of Lujinxingaceae fam. nov.</title>
        <authorList>
            <person name="Guo L.-Y."/>
            <person name="Li C.-M."/>
            <person name="Wang S."/>
            <person name="Du Z.-J."/>
        </authorList>
    </citation>
    <scope>NUCLEOTIDE SEQUENCE [LARGE SCALE GENOMIC DNA]</scope>
    <source>
        <strain evidence="1 2">FA350</strain>
    </source>
</reference>
<dbReference type="RefSeq" id="WP_111331867.1">
    <property type="nucleotide sequence ID" value="NZ_CP030032.1"/>
</dbReference>
<gene>
    <name evidence="1" type="ORF">DN745_02500</name>
</gene>
<dbReference type="OrthoDB" id="5501657at2"/>
<sequence length="207" mass="23705">MTQPNDPPATTWLEDLRAFTKEQRANLEIPNGHDLGPFDNFKRRASGGVLLQFLDFLQGGEALDMFAIALEKFPLHSRAFLFITDLPGAVAGQELMQPDSEHALCILKSEWRDWLADETRDDDSLFLEHFEFWSVWHQDLHPEWEYETDIPLSRAAEDGVEYWVHEEGFALAPNAGRGAQHLWKWDGEKVEKVQEAVSSWTSIPGID</sequence>
<evidence type="ECO:0000313" key="2">
    <source>
        <dbReference type="Proteomes" id="UP000249799"/>
    </source>
</evidence>
<name>A0A2Z4FHS8_9DELT</name>
<dbReference type="AlphaFoldDB" id="A0A2Z4FHS8"/>
<keyword evidence="2" id="KW-1185">Reference proteome</keyword>
<proteinExistence type="predicted"/>
<dbReference type="EMBL" id="CP030032">
    <property type="protein sequence ID" value="AWV88268.1"/>
    <property type="molecule type" value="Genomic_DNA"/>
</dbReference>
<dbReference type="KEGG" id="bsed:DN745_02500"/>
<accession>A0A2Z4FHS8</accession>